<dbReference type="AlphaFoldDB" id="A0A6C0BJ45"/>
<feature type="region of interest" description="Disordered" evidence="1">
    <location>
        <begin position="263"/>
        <end position="292"/>
    </location>
</feature>
<evidence type="ECO:0000313" key="2">
    <source>
        <dbReference type="EMBL" id="QHS91579.1"/>
    </source>
</evidence>
<protein>
    <submittedName>
        <fullName evidence="2">Uncharacterized protein</fullName>
    </submittedName>
</protein>
<dbReference type="EMBL" id="MN739162">
    <property type="protein sequence ID" value="QHS91579.1"/>
    <property type="molecule type" value="Genomic_DNA"/>
</dbReference>
<accession>A0A6C0BJ45</accession>
<dbReference type="Pfam" id="PF19150">
    <property type="entry name" value="DUF5832"/>
    <property type="match status" value="1"/>
</dbReference>
<evidence type="ECO:0000256" key="1">
    <source>
        <dbReference type="SAM" id="MobiDB-lite"/>
    </source>
</evidence>
<name>A0A6C0BJ45_9ZZZZ</name>
<sequence>MSGSSGTQETWLEQDKEIPGQKYVCLSFLSPEKVLANKDIYFYSKFLENYEVEYKVQASEKFLMEQIAGVTKAIAKVEDLVANAEYSLKEAQSKVDVSGAVPPPPATSPQDEPKKWNFECLEELQNARAALTRGAADDLAAYVKENMRDFKETKIQEAFDNFMFKNRKKLEEEFFAKNDFKTTIRGLKVRGVYDTYQEASARAKTLQKIDPYFNVYVGQMGFWLPWDPEPSEVADQEYAEEQLNSLMKNYKQNEQQKEQLYEEDKRQRMAGATGSKPKFGPGSDENKLPVDMFGGGGEADLAIARKKEAAKSLTLDV</sequence>
<proteinExistence type="predicted"/>
<organism evidence="2">
    <name type="scientific">viral metagenome</name>
    <dbReference type="NCBI Taxonomy" id="1070528"/>
    <lineage>
        <taxon>unclassified sequences</taxon>
        <taxon>metagenomes</taxon>
        <taxon>organismal metagenomes</taxon>
    </lineage>
</organism>
<dbReference type="InterPro" id="IPR043872">
    <property type="entry name" value="DUF5832"/>
</dbReference>
<reference evidence="2" key="1">
    <citation type="journal article" date="2020" name="Nature">
        <title>Giant virus diversity and host interactions through global metagenomics.</title>
        <authorList>
            <person name="Schulz F."/>
            <person name="Roux S."/>
            <person name="Paez-Espino D."/>
            <person name="Jungbluth S."/>
            <person name="Walsh D.A."/>
            <person name="Denef V.J."/>
            <person name="McMahon K.D."/>
            <person name="Konstantinidis K.T."/>
            <person name="Eloe-Fadrosh E.A."/>
            <person name="Kyrpides N.C."/>
            <person name="Woyke T."/>
        </authorList>
    </citation>
    <scope>NUCLEOTIDE SEQUENCE</scope>
    <source>
        <strain evidence="2">GVMAG-M-3300013006-15</strain>
    </source>
</reference>